<dbReference type="SUPFAM" id="SSF46548">
    <property type="entry name" value="alpha-helical ferredoxin"/>
    <property type="match status" value="1"/>
</dbReference>
<dbReference type="PROSITE" id="PS00018">
    <property type="entry name" value="EF_HAND_1"/>
    <property type="match status" value="1"/>
</dbReference>
<gene>
    <name evidence="7" type="primary">gltD</name>
    <name evidence="7" type="ORF">M911_15965</name>
</gene>
<dbReference type="InterPro" id="IPR023753">
    <property type="entry name" value="FAD/NAD-binding_dom"/>
</dbReference>
<dbReference type="Pfam" id="PF14691">
    <property type="entry name" value="Fer4_20"/>
    <property type="match status" value="1"/>
</dbReference>
<dbReference type="KEGG" id="hhc:M911_15965"/>
<dbReference type="EMBL" id="CP007268">
    <property type="protein sequence ID" value="AHK80395.1"/>
    <property type="molecule type" value="Genomic_DNA"/>
</dbReference>
<keyword evidence="3 7" id="KW-0560">Oxidoreductase</keyword>
<evidence type="ECO:0000256" key="4">
    <source>
        <dbReference type="ARBA" id="ARBA00023164"/>
    </source>
</evidence>
<dbReference type="InterPro" id="IPR051394">
    <property type="entry name" value="Glutamate_Synthase"/>
</dbReference>
<dbReference type="HOGENOM" id="CLU_000422_3_1_6"/>
<name>W8L984_9GAMM</name>
<organism evidence="7 8">
    <name type="scientific">Ectothiorhodospira haloalkaliphila</name>
    <dbReference type="NCBI Taxonomy" id="421628"/>
    <lineage>
        <taxon>Bacteria</taxon>
        <taxon>Pseudomonadati</taxon>
        <taxon>Pseudomonadota</taxon>
        <taxon>Gammaproteobacteria</taxon>
        <taxon>Chromatiales</taxon>
        <taxon>Ectothiorhodospiraceae</taxon>
        <taxon>Ectothiorhodospira</taxon>
    </lineage>
</organism>
<evidence type="ECO:0000256" key="1">
    <source>
        <dbReference type="ARBA" id="ARBA00022605"/>
    </source>
</evidence>
<dbReference type="PANTHER" id="PTHR43100:SF1">
    <property type="entry name" value="GLUTAMATE SYNTHASE [NADPH] SMALL CHAIN"/>
    <property type="match status" value="1"/>
</dbReference>
<dbReference type="GO" id="GO:0004355">
    <property type="term" value="F:glutamate synthase (NADPH) activity"/>
    <property type="evidence" value="ECO:0007669"/>
    <property type="project" value="UniProtKB-EC"/>
</dbReference>
<dbReference type="PRINTS" id="PR00419">
    <property type="entry name" value="ADXRDTASE"/>
</dbReference>
<dbReference type="GO" id="GO:0016639">
    <property type="term" value="F:oxidoreductase activity, acting on the CH-NH2 group of donors, NAD or NADP as acceptor"/>
    <property type="evidence" value="ECO:0007669"/>
    <property type="project" value="InterPro"/>
</dbReference>
<dbReference type="PANTHER" id="PTHR43100">
    <property type="entry name" value="GLUTAMATE SYNTHASE [NADPH] SMALL CHAIN"/>
    <property type="match status" value="1"/>
</dbReference>
<evidence type="ECO:0000256" key="3">
    <source>
        <dbReference type="ARBA" id="ARBA00023002"/>
    </source>
</evidence>
<dbReference type="RefSeq" id="WP_025282948.1">
    <property type="nucleotide sequence ID" value="NZ_CP007268.1"/>
</dbReference>
<protein>
    <submittedName>
        <fullName evidence="7">Glutamate synthase</fullName>
        <ecNumber evidence="7">1.4.1.13</ecNumber>
    </submittedName>
</protein>
<dbReference type="InterPro" id="IPR009051">
    <property type="entry name" value="Helical_ferredxn"/>
</dbReference>
<dbReference type="GO" id="GO:0006537">
    <property type="term" value="P:glutamate biosynthetic process"/>
    <property type="evidence" value="ECO:0007669"/>
    <property type="project" value="UniProtKB-KW"/>
</dbReference>
<dbReference type="EC" id="1.4.1.13" evidence="7"/>
<dbReference type="InterPro" id="IPR006005">
    <property type="entry name" value="Glut_synth_ssu1"/>
</dbReference>
<reference evidence="8" key="2">
    <citation type="submission" date="2014-02" db="EMBL/GenBank/DDBJ databases">
        <title>Draft Genome Sequence of extremely halophilic bacteria Halorhodospira halochloris.</title>
        <authorList>
            <person name="Singh K.S."/>
        </authorList>
    </citation>
    <scope>NUCLEOTIDE SEQUENCE [LARGE SCALE GENOMIC DNA]</scope>
    <source>
        <strain evidence="8">A</strain>
    </source>
</reference>
<dbReference type="InterPro" id="IPR036188">
    <property type="entry name" value="FAD/NAD-bd_sf"/>
</dbReference>
<comment type="pathway">
    <text evidence="5">Amino-acid biosynthesis.</text>
</comment>
<dbReference type="AlphaFoldDB" id="W8L984"/>
<dbReference type="Gene3D" id="1.10.1060.10">
    <property type="entry name" value="Alpha-helical ferredoxin"/>
    <property type="match status" value="1"/>
</dbReference>
<evidence type="ECO:0000256" key="5">
    <source>
        <dbReference type="ARBA" id="ARBA00029440"/>
    </source>
</evidence>
<proteinExistence type="predicted"/>
<keyword evidence="4" id="KW-0314">Glutamate biosynthesis</keyword>
<sequence length="495" mass="54194">MSENHPDGFLRHPRRPIGYREPASRVADFHQIYRFRWDPAQLRTQGERCMDCGIPTCMAGCPIGNIIPDWNDLVSRGAWREALARLHATNNFPEFTGYTCPAPCETACTLAINDDAVTIKDIERAIVDQGWEAGWIRPEPPSERTGRQVAVVGSGPAGLAAAQQLNRAGHRVTVFERDDAIGGLMRYGIPDFKFAKHQVARRAQQLRDEGIEFRCGVVVGEDVSIDELKARFDAVCLAIGARRPRDVAVPGRELQGVLFGMEYLCAENRHQAGEPLDAAMNAQGRRVVVLGGGDTGADCVATAHRQGASSVVQISINPPLPETRQADNLWPQSPQVRQQTYALQEGGEEAFSLNVAAFLDQDQDGRVDALELERVDWKRDDQGRRTDKIVRESGIILPAHKVLIAIGFEGPEAACLNDPRLTLTSSHTLEADARKMTPVPGVFVAGDASRGQSLVVWAIGEGRDVARQIDLWLMGSSRLPASLSTPYPPLPPKGL</sequence>
<evidence type="ECO:0000313" key="8">
    <source>
        <dbReference type="Proteomes" id="UP000019442"/>
    </source>
</evidence>
<dbReference type="Pfam" id="PF07992">
    <property type="entry name" value="Pyr_redox_2"/>
    <property type="match status" value="1"/>
</dbReference>
<dbReference type="Gene3D" id="3.50.50.60">
    <property type="entry name" value="FAD/NAD(P)-binding domain"/>
    <property type="match status" value="2"/>
</dbReference>
<dbReference type="PROSITE" id="PS51379">
    <property type="entry name" value="4FE4S_FER_2"/>
    <property type="match status" value="1"/>
</dbReference>
<evidence type="ECO:0000313" key="7">
    <source>
        <dbReference type="EMBL" id="AHK80395.1"/>
    </source>
</evidence>
<accession>W8L984</accession>
<dbReference type="NCBIfam" id="TIGR01317">
    <property type="entry name" value="GOGAT_sm_gam"/>
    <property type="match status" value="1"/>
</dbReference>
<evidence type="ECO:0000259" key="6">
    <source>
        <dbReference type="PROSITE" id="PS51379"/>
    </source>
</evidence>
<dbReference type="InterPro" id="IPR028261">
    <property type="entry name" value="DPD_II"/>
</dbReference>
<dbReference type="PATRIC" id="fig|1354791.3.peg.533"/>
<reference evidence="7 8" key="1">
    <citation type="journal article" date="2014" name="J Genomics">
        <title>Draft Genome Sequence of the Extremely Halophilic Phototrophic Purple Sulfur Bacterium Halorhodospira halochloris.</title>
        <authorList>
            <person name="Singh K.S."/>
            <person name="Kirksey J."/>
            <person name="Hoff W.D."/>
            <person name="Deole R."/>
        </authorList>
    </citation>
    <scope>NUCLEOTIDE SEQUENCE [LARGE SCALE GENOMIC DNA]</scope>
    <source>
        <strain evidence="7 8">A</strain>
    </source>
</reference>
<dbReference type="GO" id="GO:0051536">
    <property type="term" value="F:iron-sulfur cluster binding"/>
    <property type="evidence" value="ECO:0007669"/>
    <property type="project" value="InterPro"/>
</dbReference>
<feature type="domain" description="4Fe-4S ferredoxin-type" evidence="6">
    <location>
        <begin position="40"/>
        <end position="71"/>
    </location>
</feature>
<dbReference type="OrthoDB" id="9803192at2"/>
<keyword evidence="1" id="KW-0028">Amino-acid biosynthesis</keyword>
<dbReference type="InterPro" id="IPR017896">
    <property type="entry name" value="4Fe4S_Fe-S-bd"/>
</dbReference>
<dbReference type="Proteomes" id="UP000019442">
    <property type="component" value="Chromosome"/>
</dbReference>
<keyword evidence="2" id="KW-0809">Transit peptide</keyword>
<dbReference type="InterPro" id="IPR018247">
    <property type="entry name" value="EF_Hand_1_Ca_BS"/>
</dbReference>
<keyword evidence="8" id="KW-1185">Reference proteome</keyword>
<evidence type="ECO:0000256" key="2">
    <source>
        <dbReference type="ARBA" id="ARBA00022946"/>
    </source>
</evidence>
<dbReference type="SUPFAM" id="SSF51971">
    <property type="entry name" value="Nucleotide-binding domain"/>
    <property type="match status" value="2"/>
</dbReference>